<dbReference type="OrthoDB" id="5497289at2"/>
<accession>A0A3M8DT04</accession>
<dbReference type="InterPro" id="IPR019302">
    <property type="entry name" value="CAP12/PCTIR_TIR_dom"/>
</dbReference>
<evidence type="ECO:0000259" key="1">
    <source>
        <dbReference type="Pfam" id="PF10137"/>
    </source>
</evidence>
<dbReference type="Proteomes" id="UP000271031">
    <property type="component" value="Unassembled WGS sequence"/>
</dbReference>
<comment type="caution">
    <text evidence="2">The sequence shown here is derived from an EMBL/GenBank/DDBJ whole genome shotgun (WGS) entry which is preliminary data.</text>
</comment>
<proteinExistence type="predicted"/>
<dbReference type="RefSeq" id="WP_122917166.1">
    <property type="nucleotide sequence ID" value="NZ_RHHQ01000006.1"/>
</dbReference>
<evidence type="ECO:0000313" key="3">
    <source>
        <dbReference type="Proteomes" id="UP000271031"/>
    </source>
</evidence>
<evidence type="ECO:0000313" key="2">
    <source>
        <dbReference type="EMBL" id="RNB91313.1"/>
    </source>
</evidence>
<name>A0A3M8DT04_9BACL</name>
<dbReference type="AlphaFoldDB" id="A0A3M8DT04"/>
<protein>
    <submittedName>
        <fullName evidence="2">Nucleotide-binding protein</fullName>
    </submittedName>
</protein>
<feature type="domain" description="CD-NTase-associated protein 12/Pycsar effector protein TIR" evidence="1">
    <location>
        <begin position="4"/>
        <end position="133"/>
    </location>
</feature>
<keyword evidence="3" id="KW-1185">Reference proteome</keyword>
<gene>
    <name evidence="2" type="ORF">EDM56_06755</name>
</gene>
<reference evidence="2 3" key="1">
    <citation type="submission" date="2018-10" db="EMBL/GenBank/DDBJ databases">
        <title>Phylogenomics of Brevibacillus.</title>
        <authorList>
            <person name="Dunlap C."/>
        </authorList>
    </citation>
    <scope>NUCLEOTIDE SEQUENCE [LARGE SCALE GENOMIC DNA]</scope>
    <source>
        <strain evidence="2 3">JCM 15716</strain>
    </source>
</reference>
<dbReference type="EMBL" id="RHHQ01000006">
    <property type="protein sequence ID" value="RNB91313.1"/>
    <property type="molecule type" value="Genomic_DNA"/>
</dbReference>
<sequence length="351" mass="39966">MPEVFIGSSREAIEYARAVHESLSRVAQVTPWYAAFGANSYTMEALEQQLDLSDFGIFVFAADDVALHRGNYVFITRDNTLFEMGLFWGKLRRSRVFAIIPQNVKERDDLIKETTIKDFHLLSDLQGMTLLTYRQAVRDNYLAAVDVACGHIAKAIRAERHFPDPYRLLEEKNRELQKKQSILHFFWEYSRNVRVASAGEKYQSFSEAVRNSLLPPDGYRVTGAAIWKVANDGVRQVGGNVGKGRFYSFKEYAEKKGAKKIYVLEAFLNSTWEFLHRKEVAEVYVLCYPLDTDHVLSVHMAGMETLYHEDLAEVVSHNEELLSTISHLVGGDSDEAEQGAEASVDLRIIHD</sequence>
<dbReference type="Pfam" id="PF10137">
    <property type="entry name" value="CAP12-PCTIR_TIR"/>
    <property type="match status" value="1"/>
</dbReference>
<dbReference type="GO" id="GO:0050135">
    <property type="term" value="F:NADP+ nucleosidase activity"/>
    <property type="evidence" value="ECO:0007669"/>
    <property type="project" value="InterPro"/>
</dbReference>
<organism evidence="2 3">
    <name type="scientific">Brevibacillus fluminis</name>
    <dbReference type="NCBI Taxonomy" id="511487"/>
    <lineage>
        <taxon>Bacteria</taxon>
        <taxon>Bacillati</taxon>
        <taxon>Bacillota</taxon>
        <taxon>Bacilli</taxon>
        <taxon>Bacillales</taxon>
        <taxon>Paenibacillaceae</taxon>
        <taxon>Brevibacillus</taxon>
    </lineage>
</organism>